<dbReference type="FunFam" id="3.30.730.10:FF:000001">
    <property type="entry name" value="Ethylene-responsive transcription factor 2"/>
    <property type="match status" value="1"/>
</dbReference>
<dbReference type="PANTHER" id="PTHR31985:SF294">
    <property type="entry name" value="DEHYDRATION-RESPONSIVE ELEMENT-BINDING PROTEIN 3-LIKE"/>
    <property type="match status" value="1"/>
</dbReference>
<evidence type="ECO:0000313" key="9">
    <source>
        <dbReference type="EMBL" id="KAK4778005.1"/>
    </source>
</evidence>
<organism evidence="9 10">
    <name type="scientific">Trapa incisa</name>
    <dbReference type="NCBI Taxonomy" id="236973"/>
    <lineage>
        <taxon>Eukaryota</taxon>
        <taxon>Viridiplantae</taxon>
        <taxon>Streptophyta</taxon>
        <taxon>Embryophyta</taxon>
        <taxon>Tracheophyta</taxon>
        <taxon>Spermatophyta</taxon>
        <taxon>Magnoliopsida</taxon>
        <taxon>eudicotyledons</taxon>
        <taxon>Gunneridae</taxon>
        <taxon>Pentapetalae</taxon>
        <taxon>rosids</taxon>
        <taxon>malvids</taxon>
        <taxon>Myrtales</taxon>
        <taxon>Lythraceae</taxon>
        <taxon>Trapa</taxon>
    </lineage>
</organism>
<comment type="similarity">
    <text evidence="7">Belongs to the AP2/ERF transcription factor family. ERF subfamily.</text>
</comment>
<evidence type="ECO:0000259" key="8">
    <source>
        <dbReference type="PROSITE" id="PS51032"/>
    </source>
</evidence>
<keyword evidence="3" id="KW-0238">DNA-binding</keyword>
<evidence type="ECO:0000256" key="5">
    <source>
        <dbReference type="ARBA" id="ARBA00023163"/>
    </source>
</evidence>
<dbReference type="InterPro" id="IPR016177">
    <property type="entry name" value="DNA-bd_dom_sf"/>
</dbReference>
<gene>
    <name evidence="9" type="ORF">SAY87_018192</name>
</gene>
<dbReference type="AlphaFoldDB" id="A0AAN7L3M3"/>
<name>A0AAN7L3M3_9MYRT</name>
<dbReference type="Proteomes" id="UP001345219">
    <property type="component" value="Chromosome 14"/>
</dbReference>
<reference evidence="9 10" key="1">
    <citation type="journal article" date="2023" name="Hortic Res">
        <title>Pangenome of water caltrop reveals structural variations and asymmetric subgenome divergence after allopolyploidization.</title>
        <authorList>
            <person name="Zhang X."/>
            <person name="Chen Y."/>
            <person name="Wang L."/>
            <person name="Yuan Y."/>
            <person name="Fang M."/>
            <person name="Shi L."/>
            <person name="Lu R."/>
            <person name="Comes H.P."/>
            <person name="Ma Y."/>
            <person name="Chen Y."/>
            <person name="Huang G."/>
            <person name="Zhou Y."/>
            <person name="Zheng Z."/>
            <person name="Qiu Y."/>
        </authorList>
    </citation>
    <scope>NUCLEOTIDE SEQUENCE [LARGE SCALE GENOMIC DNA]</scope>
    <source>
        <tissue evidence="9">Roots</tissue>
    </source>
</reference>
<keyword evidence="4" id="KW-0010">Activator</keyword>
<keyword evidence="6" id="KW-0539">Nucleus</keyword>
<dbReference type="EMBL" id="JAXIOK010000002">
    <property type="protein sequence ID" value="KAK4778005.1"/>
    <property type="molecule type" value="Genomic_DNA"/>
</dbReference>
<keyword evidence="10" id="KW-1185">Reference proteome</keyword>
<dbReference type="PRINTS" id="PR00367">
    <property type="entry name" value="ETHRSPELEMNT"/>
</dbReference>
<comment type="caution">
    <text evidence="9">The sequence shown here is derived from an EMBL/GenBank/DDBJ whole genome shotgun (WGS) entry which is preliminary data.</text>
</comment>
<keyword evidence="5" id="KW-0804">Transcription</keyword>
<comment type="subcellular location">
    <subcellularLocation>
        <location evidence="1">Nucleus</location>
    </subcellularLocation>
</comment>
<dbReference type="GO" id="GO:0003700">
    <property type="term" value="F:DNA-binding transcription factor activity"/>
    <property type="evidence" value="ECO:0007669"/>
    <property type="project" value="InterPro"/>
</dbReference>
<dbReference type="InterPro" id="IPR051032">
    <property type="entry name" value="AP2/ERF_TF_ERF_subfamily"/>
</dbReference>
<dbReference type="InterPro" id="IPR001471">
    <property type="entry name" value="AP2/ERF_dom"/>
</dbReference>
<accession>A0AAN7L3M3</accession>
<dbReference type="CDD" id="cd00018">
    <property type="entry name" value="AP2"/>
    <property type="match status" value="1"/>
</dbReference>
<dbReference type="GO" id="GO:0003677">
    <property type="term" value="F:DNA binding"/>
    <property type="evidence" value="ECO:0007669"/>
    <property type="project" value="UniProtKB-KW"/>
</dbReference>
<dbReference type="InterPro" id="IPR036955">
    <property type="entry name" value="AP2/ERF_dom_sf"/>
</dbReference>
<protein>
    <recommendedName>
        <fullName evidence="8">AP2/ERF domain-containing protein</fullName>
    </recommendedName>
</protein>
<evidence type="ECO:0000313" key="10">
    <source>
        <dbReference type="Proteomes" id="UP001345219"/>
    </source>
</evidence>
<evidence type="ECO:0000256" key="7">
    <source>
        <dbReference type="ARBA" id="ARBA00024343"/>
    </source>
</evidence>
<keyword evidence="2" id="KW-0805">Transcription regulation</keyword>
<dbReference type="Pfam" id="PF00847">
    <property type="entry name" value="AP2"/>
    <property type="match status" value="1"/>
</dbReference>
<evidence type="ECO:0000256" key="1">
    <source>
        <dbReference type="ARBA" id="ARBA00004123"/>
    </source>
</evidence>
<evidence type="ECO:0000256" key="2">
    <source>
        <dbReference type="ARBA" id="ARBA00023015"/>
    </source>
</evidence>
<evidence type="ECO:0000256" key="4">
    <source>
        <dbReference type="ARBA" id="ARBA00023159"/>
    </source>
</evidence>
<dbReference type="PROSITE" id="PS51032">
    <property type="entry name" value="AP2_ERF"/>
    <property type="match status" value="1"/>
</dbReference>
<dbReference type="GO" id="GO:0005634">
    <property type="term" value="C:nucleus"/>
    <property type="evidence" value="ECO:0007669"/>
    <property type="project" value="UniProtKB-SubCell"/>
</dbReference>
<evidence type="ECO:0000256" key="3">
    <source>
        <dbReference type="ARBA" id="ARBA00023125"/>
    </source>
</evidence>
<proteinExistence type="inferred from homology"/>
<evidence type="ECO:0000256" key="6">
    <source>
        <dbReference type="ARBA" id="ARBA00023242"/>
    </source>
</evidence>
<dbReference type="SUPFAM" id="SSF54171">
    <property type="entry name" value="DNA-binding domain"/>
    <property type="match status" value="1"/>
</dbReference>
<dbReference type="SMART" id="SM00380">
    <property type="entry name" value="AP2"/>
    <property type="match status" value="1"/>
</dbReference>
<dbReference type="Gene3D" id="3.30.730.10">
    <property type="entry name" value="AP2/ERF domain"/>
    <property type="match status" value="1"/>
</dbReference>
<sequence length="230" mass="24833">MSTNPSLAMANNPPGPIAPVEISSQPVKPTESLARTNGSQMAIGDCEHPAYYHGVRKRTWGRWVSEIREPRKKNRIWLGTFATAEMAARAHDTATLALKGRSAPLNFPLLADSLPKAASTAPQDIQAAAAEAASMDVTTIIKVTAATSGSSASPPEDVSTTMEVEDEVDLGDIVELPRLGTCFDTLVEFIDQGWMSASRWYYNDSEERPSVVTECSTINGGLEALFWGYN</sequence>
<feature type="domain" description="AP2/ERF" evidence="8">
    <location>
        <begin position="51"/>
        <end position="108"/>
    </location>
</feature>
<dbReference type="PANTHER" id="PTHR31985">
    <property type="entry name" value="ETHYLENE-RESPONSIVE TRANSCRIPTION FACTOR ERF042-RELATED"/>
    <property type="match status" value="1"/>
</dbReference>